<accession>F0X5D9</accession>
<reference evidence="1" key="1">
    <citation type="submission" date="2011-02" db="EMBL/GenBank/DDBJ databases">
        <title>Construction and analysis of full-length cDNA library of Cryptosporidium parvum.</title>
        <authorList>
            <person name="Yamagishi J."/>
            <person name="Wakaguri H."/>
            <person name="Sugano S."/>
            <person name="Kawano S."/>
            <person name="Fujisaki K."/>
            <person name="Sugimoto C."/>
            <person name="Watanabe J."/>
            <person name="Suzuki Y."/>
            <person name="Kimata I."/>
            <person name="Xuan X."/>
        </authorList>
    </citation>
    <scope>NUCLEOTIDE SEQUENCE</scope>
    <source>
        <strain evidence="1">HNJ-1</strain>
    </source>
</reference>
<organism evidence="1">
    <name type="scientific">Cryptosporidium parvum</name>
    <dbReference type="NCBI Taxonomy" id="5807"/>
    <lineage>
        <taxon>Eukaryota</taxon>
        <taxon>Sar</taxon>
        <taxon>Alveolata</taxon>
        <taxon>Apicomplexa</taxon>
        <taxon>Conoidasida</taxon>
        <taxon>Coccidia</taxon>
        <taxon>Eucoccidiorida</taxon>
        <taxon>Eimeriorina</taxon>
        <taxon>Cryptosporidiidae</taxon>
        <taxon>Cryptosporidium</taxon>
    </lineage>
</organism>
<name>F0X5D9_CRYPV</name>
<proteinExistence type="evidence at transcript level"/>
<protein>
    <submittedName>
        <fullName evidence="1">Uncharacterized protein</fullName>
    </submittedName>
</protein>
<evidence type="ECO:0000313" key="1">
    <source>
        <dbReference type="EMBL" id="BAJ77810.1"/>
    </source>
</evidence>
<dbReference type="AlphaFoldDB" id="F0X5D9"/>
<dbReference type="EMBL" id="FX115707">
    <property type="protein sequence ID" value="BAJ77810.1"/>
    <property type="molecule type" value="mRNA"/>
</dbReference>
<sequence>MNLRPNLSSFCLAPHPGSVLRASNESGRFSTRASIASFDAIELVLEIPNSAAKFLLSKSN</sequence>